<dbReference type="STRING" id="1137993.SAMN05660209_00153"/>
<dbReference type="SUPFAM" id="SSF48264">
    <property type="entry name" value="Cytochrome P450"/>
    <property type="match status" value="1"/>
</dbReference>
<dbReference type="GO" id="GO:0008395">
    <property type="term" value="F:steroid hydroxylase activity"/>
    <property type="evidence" value="ECO:0007669"/>
    <property type="project" value="TreeGrafter"/>
</dbReference>
<evidence type="ECO:0000313" key="9">
    <source>
        <dbReference type="Proteomes" id="UP000198921"/>
    </source>
</evidence>
<dbReference type="Gene3D" id="1.10.630.10">
    <property type="entry name" value="Cytochrome P450"/>
    <property type="match status" value="1"/>
</dbReference>
<dbReference type="PRINTS" id="PR00359">
    <property type="entry name" value="BP450"/>
</dbReference>
<gene>
    <name evidence="8" type="ORF">SAMN05660209_00153</name>
</gene>
<evidence type="ECO:0000256" key="6">
    <source>
        <dbReference type="ARBA" id="ARBA00023033"/>
    </source>
</evidence>
<evidence type="ECO:0000256" key="4">
    <source>
        <dbReference type="ARBA" id="ARBA00023002"/>
    </source>
</evidence>
<proteinExistence type="inferred from homology"/>
<dbReference type="InterPro" id="IPR001128">
    <property type="entry name" value="Cyt_P450"/>
</dbReference>
<dbReference type="AlphaFoldDB" id="A0A1H3ASU6"/>
<dbReference type="GO" id="GO:0005506">
    <property type="term" value="F:iron ion binding"/>
    <property type="evidence" value="ECO:0007669"/>
    <property type="project" value="InterPro"/>
</dbReference>
<reference evidence="9" key="1">
    <citation type="submission" date="2016-10" db="EMBL/GenBank/DDBJ databases">
        <authorList>
            <person name="Varghese N."/>
            <person name="Submissions S."/>
        </authorList>
    </citation>
    <scope>NUCLEOTIDE SEQUENCE [LARGE SCALE GENOMIC DNA]</scope>
    <source>
        <strain evidence="9">DSM 45422</strain>
    </source>
</reference>
<dbReference type="Proteomes" id="UP000198921">
    <property type="component" value="Unassembled WGS sequence"/>
</dbReference>
<dbReference type="InterPro" id="IPR017972">
    <property type="entry name" value="Cyt_P450_CS"/>
</dbReference>
<dbReference type="PANTHER" id="PTHR46696:SF4">
    <property type="entry name" value="BIOTIN BIOSYNTHESIS CYTOCHROME P450"/>
    <property type="match status" value="1"/>
</dbReference>
<dbReference type="RefSeq" id="WP_091150451.1">
    <property type="nucleotide sequence ID" value="NZ_FNOT01000001.1"/>
</dbReference>
<evidence type="ECO:0000256" key="2">
    <source>
        <dbReference type="ARBA" id="ARBA00022617"/>
    </source>
</evidence>
<keyword evidence="3 7" id="KW-0479">Metal-binding</keyword>
<dbReference type="PRINTS" id="PR00385">
    <property type="entry name" value="P450"/>
</dbReference>
<dbReference type="GO" id="GO:0036199">
    <property type="term" value="F:cholest-4-en-3-one 26-monooxygenase activity"/>
    <property type="evidence" value="ECO:0007669"/>
    <property type="project" value="TreeGrafter"/>
</dbReference>
<sequence>MTTTRPTFDDLIAWLEADRQQGQVHFDEHQQCWHVLGHPEASAVLSDPVVFSSDLSALQPDQDDLALFQRGNILRMDPPRHRTLRSLVAQAFTPRVVADLEPRIAELTTGLLDGVGERFDLVDALAHPLPVIVIADLVGVPAVDRPLFRRWADVLLGQDVDPDETLRAAGERAVDAVAPVVRVMNEYLLAHIRSRSRHPGDDLTSRLVRAEVDGERLAYEEIVGFVGLLLMAGHVTTTATLGNAVLALDDAPDATAAVRADPDLLPAAVEEVLRLRTPFPRLARITTADAAVAGVRIPAGQVVLPWLAAANRDGRVFAEPHRFDLHRRPNPHLGFGHGVHFCLGAPLARLEARVALRTLLERYRDIAVAADEPVEYRDPWTMVAASRLPLVVRPA</sequence>
<dbReference type="GO" id="GO:0020037">
    <property type="term" value="F:heme binding"/>
    <property type="evidence" value="ECO:0007669"/>
    <property type="project" value="InterPro"/>
</dbReference>
<keyword evidence="2 7" id="KW-0349">Heme</keyword>
<keyword evidence="4 7" id="KW-0560">Oxidoreductase</keyword>
<organism evidence="8 9">
    <name type="scientific">Geodermatophilus africanus</name>
    <dbReference type="NCBI Taxonomy" id="1137993"/>
    <lineage>
        <taxon>Bacteria</taxon>
        <taxon>Bacillati</taxon>
        <taxon>Actinomycetota</taxon>
        <taxon>Actinomycetes</taxon>
        <taxon>Geodermatophilales</taxon>
        <taxon>Geodermatophilaceae</taxon>
        <taxon>Geodermatophilus</taxon>
    </lineage>
</organism>
<dbReference type="InterPro" id="IPR036396">
    <property type="entry name" value="Cyt_P450_sf"/>
</dbReference>
<dbReference type="PROSITE" id="PS00086">
    <property type="entry name" value="CYTOCHROME_P450"/>
    <property type="match status" value="1"/>
</dbReference>
<dbReference type="GO" id="GO:0006707">
    <property type="term" value="P:cholesterol catabolic process"/>
    <property type="evidence" value="ECO:0007669"/>
    <property type="project" value="TreeGrafter"/>
</dbReference>
<dbReference type="PANTHER" id="PTHR46696">
    <property type="entry name" value="P450, PUTATIVE (EUROFUNG)-RELATED"/>
    <property type="match status" value="1"/>
</dbReference>
<evidence type="ECO:0000313" key="8">
    <source>
        <dbReference type="EMBL" id="SDX32194.1"/>
    </source>
</evidence>
<comment type="similarity">
    <text evidence="1 7">Belongs to the cytochrome P450 family.</text>
</comment>
<evidence type="ECO:0000256" key="3">
    <source>
        <dbReference type="ARBA" id="ARBA00022723"/>
    </source>
</evidence>
<protein>
    <submittedName>
        <fullName evidence="8">Cytochrome P450</fullName>
    </submittedName>
</protein>
<name>A0A1H3ASU6_9ACTN</name>
<dbReference type="FunFam" id="1.10.630.10:FF:000018">
    <property type="entry name" value="Cytochrome P450 monooxygenase"/>
    <property type="match status" value="1"/>
</dbReference>
<accession>A0A1H3ASU6</accession>
<keyword evidence="6 7" id="KW-0503">Monooxygenase</keyword>
<dbReference type="InterPro" id="IPR002397">
    <property type="entry name" value="Cyt_P450_B"/>
</dbReference>
<keyword evidence="9" id="KW-1185">Reference proteome</keyword>
<dbReference type="OrthoDB" id="4133219at2"/>
<evidence type="ECO:0000256" key="7">
    <source>
        <dbReference type="RuleBase" id="RU000461"/>
    </source>
</evidence>
<dbReference type="CDD" id="cd11032">
    <property type="entry name" value="P450_EryK-like"/>
    <property type="match status" value="1"/>
</dbReference>
<dbReference type="EMBL" id="FNOT01000001">
    <property type="protein sequence ID" value="SDX32194.1"/>
    <property type="molecule type" value="Genomic_DNA"/>
</dbReference>
<keyword evidence="5 7" id="KW-0408">Iron</keyword>
<evidence type="ECO:0000256" key="1">
    <source>
        <dbReference type="ARBA" id="ARBA00010617"/>
    </source>
</evidence>
<dbReference type="Pfam" id="PF00067">
    <property type="entry name" value="p450"/>
    <property type="match status" value="1"/>
</dbReference>
<evidence type="ECO:0000256" key="5">
    <source>
        <dbReference type="ARBA" id="ARBA00023004"/>
    </source>
</evidence>